<protein>
    <submittedName>
        <fullName evidence="2">Uncharacterized protein</fullName>
    </submittedName>
</protein>
<evidence type="ECO:0000313" key="3">
    <source>
        <dbReference type="Proteomes" id="UP001153709"/>
    </source>
</evidence>
<feature type="compositionally biased region" description="Low complexity" evidence="1">
    <location>
        <begin position="108"/>
        <end position="134"/>
    </location>
</feature>
<dbReference type="EMBL" id="OU898282">
    <property type="protein sequence ID" value="CAG9837795.1"/>
    <property type="molecule type" value="Genomic_DNA"/>
</dbReference>
<organism evidence="2 3">
    <name type="scientific">Diabrotica balteata</name>
    <name type="common">Banded cucumber beetle</name>
    <dbReference type="NCBI Taxonomy" id="107213"/>
    <lineage>
        <taxon>Eukaryota</taxon>
        <taxon>Metazoa</taxon>
        <taxon>Ecdysozoa</taxon>
        <taxon>Arthropoda</taxon>
        <taxon>Hexapoda</taxon>
        <taxon>Insecta</taxon>
        <taxon>Pterygota</taxon>
        <taxon>Neoptera</taxon>
        <taxon>Endopterygota</taxon>
        <taxon>Coleoptera</taxon>
        <taxon>Polyphaga</taxon>
        <taxon>Cucujiformia</taxon>
        <taxon>Chrysomeloidea</taxon>
        <taxon>Chrysomelidae</taxon>
        <taxon>Galerucinae</taxon>
        <taxon>Diabroticina</taxon>
        <taxon>Diabroticites</taxon>
        <taxon>Diabrotica</taxon>
    </lineage>
</organism>
<name>A0A9N9T3F5_DIABA</name>
<accession>A0A9N9T3F5</accession>
<keyword evidence="3" id="KW-1185">Reference proteome</keyword>
<sequence>MTVFLFLTNRREQVDKVIKFSNESALGELLSENRFAVEIQKNFNIDVKMVTEPVDSFDNSVEVAVIKSQFVNIQPLVPYDDTDGSLSDNEDIVTGCLTTEERHRLIQSSSNSSSSSALSLDSSNSSSSGSSNCSPSPVKVNLLTHITQNVTVGELDSDGIVVNRRPRELKRV</sequence>
<evidence type="ECO:0000313" key="2">
    <source>
        <dbReference type="EMBL" id="CAG9837795.1"/>
    </source>
</evidence>
<evidence type="ECO:0000256" key="1">
    <source>
        <dbReference type="SAM" id="MobiDB-lite"/>
    </source>
</evidence>
<reference evidence="2" key="1">
    <citation type="submission" date="2022-01" db="EMBL/GenBank/DDBJ databases">
        <authorList>
            <person name="King R."/>
        </authorList>
    </citation>
    <scope>NUCLEOTIDE SEQUENCE</scope>
</reference>
<feature type="region of interest" description="Disordered" evidence="1">
    <location>
        <begin position="104"/>
        <end position="134"/>
    </location>
</feature>
<dbReference type="AlphaFoldDB" id="A0A9N9T3F5"/>
<dbReference type="OrthoDB" id="10431463at2759"/>
<gene>
    <name evidence="2" type="ORF">DIABBA_LOCUS10752</name>
</gene>
<proteinExistence type="predicted"/>
<dbReference type="Proteomes" id="UP001153709">
    <property type="component" value="Chromosome 7"/>
</dbReference>